<dbReference type="EMBL" id="BAABKC010000057">
    <property type="protein sequence ID" value="GAA5062321.1"/>
    <property type="molecule type" value="Genomic_DNA"/>
</dbReference>
<name>A0ABP9KNC8_9ACTN</name>
<evidence type="ECO:0000313" key="3">
    <source>
        <dbReference type="Proteomes" id="UP001500124"/>
    </source>
</evidence>
<keyword evidence="3" id="KW-1185">Reference proteome</keyword>
<evidence type="ECO:0000313" key="2">
    <source>
        <dbReference type="EMBL" id="GAA5062321.1"/>
    </source>
</evidence>
<sequence length="89" mass="9581">MEARLQLYAGQDRGCALVHTVTLQIDLGTIRVTLPDQIPAGPLRHQAAIKGERILALLAAARHERDHGASEPRAGLAPWNRGDLPSADT</sequence>
<organism evidence="2 3">
    <name type="scientific">Streptomyces similanensis</name>
    <dbReference type="NCBI Taxonomy" id="1274988"/>
    <lineage>
        <taxon>Bacteria</taxon>
        <taxon>Bacillati</taxon>
        <taxon>Actinomycetota</taxon>
        <taxon>Actinomycetes</taxon>
        <taxon>Kitasatosporales</taxon>
        <taxon>Streptomycetaceae</taxon>
        <taxon>Streptomyces</taxon>
    </lineage>
</organism>
<accession>A0ABP9KNC8</accession>
<gene>
    <name evidence="2" type="ORF">GCM10023336_40610</name>
</gene>
<reference evidence="3" key="1">
    <citation type="journal article" date="2019" name="Int. J. Syst. Evol. Microbiol.">
        <title>The Global Catalogue of Microorganisms (GCM) 10K type strain sequencing project: providing services to taxonomists for standard genome sequencing and annotation.</title>
        <authorList>
            <consortium name="The Broad Institute Genomics Platform"/>
            <consortium name="The Broad Institute Genome Sequencing Center for Infectious Disease"/>
            <person name="Wu L."/>
            <person name="Ma J."/>
        </authorList>
    </citation>
    <scope>NUCLEOTIDE SEQUENCE [LARGE SCALE GENOMIC DNA]</scope>
    <source>
        <strain evidence="3">JCM 18410</strain>
    </source>
</reference>
<proteinExistence type="predicted"/>
<feature type="region of interest" description="Disordered" evidence="1">
    <location>
        <begin position="66"/>
        <end position="89"/>
    </location>
</feature>
<evidence type="ECO:0000256" key="1">
    <source>
        <dbReference type="SAM" id="MobiDB-lite"/>
    </source>
</evidence>
<comment type="caution">
    <text evidence="2">The sequence shown here is derived from an EMBL/GenBank/DDBJ whole genome shotgun (WGS) entry which is preliminary data.</text>
</comment>
<dbReference type="Proteomes" id="UP001500124">
    <property type="component" value="Unassembled WGS sequence"/>
</dbReference>
<protein>
    <submittedName>
        <fullName evidence="2">Uncharacterized protein</fullName>
    </submittedName>
</protein>